<keyword evidence="2" id="KW-1185">Reference proteome</keyword>
<protein>
    <submittedName>
        <fullName evidence="1">Uncharacterized protein</fullName>
    </submittedName>
</protein>
<dbReference type="KEGG" id="ncu:F0U83_06440"/>
<dbReference type="NCBIfam" id="NF046101">
    <property type="entry name" value="PA3496_fam"/>
    <property type="match status" value="1"/>
</dbReference>
<reference evidence="1 2" key="1">
    <citation type="journal article" date="2019" name="Biochem. Eng. J.">
        <title>Metabolic engineering of the marine bacteria Neptunomonas concharum for the production of acetoin and meso-2,3-butanediol from acetate.</title>
        <authorList>
            <person name="Li W."/>
            <person name="Pu N."/>
            <person name="Liu C.-X."/>
            <person name="Yuan Q.-P."/>
            <person name="Li Z.-J."/>
        </authorList>
    </citation>
    <scope>NUCLEOTIDE SEQUENCE [LARGE SCALE GENOMIC DNA]</scope>
    <source>
        <strain evidence="1 2">JCM17730</strain>
    </source>
</reference>
<dbReference type="RefSeq" id="WP_138988505.1">
    <property type="nucleotide sequence ID" value="NZ_CP043869.1"/>
</dbReference>
<evidence type="ECO:0000313" key="2">
    <source>
        <dbReference type="Proteomes" id="UP000324760"/>
    </source>
</evidence>
<organism evidence="1 2">
    <name type="scientific">Neptunomonas concharum</name>
    <dbReference type="NCBI Taxonomy" id="1031538"/>
    <lineage>
        <taxon>Bacteria</taxon>
        <taxon>Pseudomonadati</taxon>
        <taxon>Pseudomonadota</taxon>
        <taxon>Gammaproteobacteria</taxon>
        <taxon>Oceanospirillales</taxon>
        <taxon>Oceanospirillaceae</taxon>
        <taxon>Neptunomonas</taxon>
    </lineage>
</organism>
<dbReference type="EMBL" id="CP043869">
    <property type="protein sequence ID" value="QEQ96372.1"/>
    <property type="molecule type" value="Genomic_DNA"/>
</dbReference>
<evidence type="ECO:0000313" key="1">
    <source>
        <dbReference type="EMBL" id="QEQ96372.1"/>
    </source>
</evidence>
<dbReference type="AlphaFoldDB" id="A0A5P1RAQ8"/>
<name>A0A5P1RAQ8_9GAMM</name>
<accession>A0A5P1RAQ8</accession>
<dbReference type="Proteomes" id="UP000324760">
    <property type="component" value="Chromosome"/>
</dbReference>
<gene>
    <name evidence="1" type="ORF">F0U83_06440</name>
</gene>
<dbReference type="InterPro" id="IPR058059">
    <property type="entry name" value="PA3496-like"/>
</dbReference>
<sequence>MRDKISKNDDSIDDFESFDGEEFDEIGFISTQKNTRRSLRKNIEEMLEARALKRSISEIFDDEM</sequence>
<proteinExistence type="predicted"/>
<dbReference type="OrthoDB" id="9940026at2"/>